<dbReference type="Proteomes" id="UP001652741">
    <property type="component" value="Chromosome ssa20"/>
</dbReference>
<dbReference type="RefSeq" id="XP_045559944.1">
    <property type="nucleotide sequence ID" value="XM_045703988.1"/>
</dbReference>
<dbReference type="SMART" id="SM00671">
    <property type="entry name" value="SEL1"/>
    <property type="match status" value="8"/>
</dbReference>
<dbReference type="InterPro" id="IPR011990">
    <property type="entry name" value="TPR-like_helical_dom_sf"/>
</dbReference>
<dbReference type="Pfam" id="PF08238">
    <property type="entry name" value="Sel1"/>
    <property type="match status" value="8"/>
</dbReference>
<feature type="signal peptide" evidence="1">
    <location>
        <begin position="1"/>
        <end position="22"/>
    </location>
</feature>
<keyword evidence="1" id="KW-0732">Signal</keyword>
<evidence type="ECO:0000313" key="3">
    <source>
        <dbReference type="RefSeq" id="XP_045559944.1"/>
    </source>
</evidence>
<feature type="chain" id="PRO_5045389391" evidence="1">
    <location>
        <begin position="23"/>
        <end position="1049"/>
    </location>
</feature>
<dbReference type="Gene3D" id="1.25.40.10">
    <property type="entry name" value="Tetratricopeptide repeat domain"/>
    <property type="match status" value="2"/>
</dbReference>
<dbReference type="InterPro" id="IPR042756">
    <property type="entry name" value="Sel-1L3"/>
</dbReference>
<dbReference type="PANTHER" id="PTHR44444:SF4">
    <property type="entry name" value="PROTEIN SEL-1 HOMOLOG 3 ISOFORM X1"/>
    <property type="match status" value="1"/>
</dbReference>
<reference evidence="3" key="1">
    <citation type="submission" date="2025-08" db="UniProtKB">
        <authorList>
            <consortium name="RefSeq"/>
        </authorList>
    </citation>
    <scope>IDENTIFICATION</scope>
</reference>
<dbReference type="InterPro" id="IPR006597">
    <property type="entry name" value="Sel1-like"/>
</dbReference>
<organism evidence="2 3">
    <name type="scientific">Salmo salar</name>
    <name type="common">Atlantic salmon</name>
    <dbReference type="NCBI Taxonomy" id="8030"/>
    <lineage>
        <taxon>Eukaryota</taxon>
        <taxon>Metazoa</taxon>
        <taxon>Chordata</taxon>
        <taxon>Craniata</taxon>
        <taxon>Vertebrata</taxon>
        <taxon>Euteleostomi</taxon>
        <taxon>Actinopterygii</taxon>
        <taxon>Neopterygii</taxon>
        <taxon>Teleostei</taxon>
        <taxon>Protacanthopterygii</taxon>
        <taxon>Salmoniformes</taxon>
        <taxon>Salmonidae</taxon>
        <taxon>Salmoninae</taxon>
        <taxon>Salmo</taxon>
    </lineage>
</organism>
<dbReference type="SUPFAM" id="SSF81901">
    <property type="entry name" value="HCP-like"/>
    <property type="match status" value="3"/>
</dbReference>
<evidence type="ECO:0000313" key="2">
    <source>
        <dbReference type="Proteomes" id="UP001652741"/>
    </source>
</evidence>
<keyword evidence="2" id="KW-1185">Reference proteome</keyword>
<name>A0ABM3DMA2_SALSA</name>
<sequence length="1049" mass="118089">MNQHYLDKCLLLFHLSLQLVWGSDVMFLNPPAEPVPGYSLKVLYSCSKPAVVLVECLVSYDTGVSSTVFQRHWSCEPGPDRIRTLLLSLPDWLVYQPDWVVPDTQWVLSGMLRASVSEEGSEDGYRSGQATAVVSLQPTSPLSRPMKQHQLCPGWATQMLWLTRRTTTSQCPVEQETVHLLSSMYASTGENFGITKTLNAYSNEVLEYLRLQDISFPWCMFSIWVFLTQSCQENLCAVFHHIDYQNNYATPNLFLKRSVITSSAGQLHVQMHGETGRSSAFLCPFQVPLAQWCHINVELRGRMVDVTMVCIDGQQRLVHTAKHMFRDPIHLDDTEGYFVVSGGQFMRGIEGYYGPLVYYRNRIPEVRPSEVIVPDPIRILNLTGWLQSCQEFQLELHVKLTGYLLRAREKQESENCMDAYHEWTLKCRLAVTPHCEPWEAPNAPQRRYAIHLAKILATKHGGRKVDLASVGRALYSLSLRKLRQESTGSTGVVNKIMALLLQAGCLGNNRALHLSSVLYSSGVGVERQPNKAWLLSLLSAQKDWRLALLRLGHLHQLGEHGIPPDSDLAYAYYSNIAKQTSSDHHNPSPQQMFVESIYLNNEEVLRFQTNENHDIFHWLKLQARNGAADAEQAVARMLFWGQQGVSPDIQTAVRHYERGAVRLGDPVSMYDYAIVLMQGQGVKKDIPRAVTFLKKAVEQGFTPAINALGWYYEQFEKDYQRAVQLWEQADKQGSSDAAMNLGVMYSQGLYPGKAADKFMAYTYYLNSAQRGNIDGSIHLADVWTTGIPGRVKRRPADAVLWVKWAAEHNGHLGMVLRKALDYYFKGDSLMALLYYMMAAESGFAAAQFNVAYLCEQNPGGFLDPTFAVQCMRRHYNLTSQAQDPDPYALIRMGDLLYEGHERSPRDVAAAAEMYKQAALRSDPQGWYSLGVLVQEEQGLPLSVLSELGLTQHYMADNTELATTLYRRCRDSNSTAESYLPCSLALFHAYLQSFQKDYSATIKAVFSPSGLWYCGHGSCSSTNPLHHPPCSEGAWHHVLLSLGPGNPSAL</sequence>
<accession>A0ABM3DMA2</accession>
<dbReference type="PANTHER" id="PTHR44444">
    <property type="entry name" value="PROTEIN SEL-1 HOMOLOG 3"/>
    <property type="match status" value="1"/>
</dbReference>
<gene>
    <name evidence="3" type="primary">si:dkey-24p1.6</name>
</gene>
<proteinExistence type="predicted"/>
<protein>
    <submittedName>
        <fullName evidence="3">Protein sel-1 homolog 3 isoform X1</fullName>
    </submittedName>
</protein>
<evidence type="ECO:0000256" key="1">
    <source>
        <dbReference type="SAM" id="SignalP"/>
    </source>
</evidence>